<evidence type="ECO:0000256" key="1">
    <source>
        <dbReference type="ARBA" id="ARBA00004141"/>
    </source>
</evidence>
<evidence type="ECO:0000256" key="4">
    <source>
        <dbReference type="ARBA" id="ARBA00022692"/>
    </source>
</evidence>
<feature type="transmembrane region" description="Helical" evidence="7">
    <location>
        <begin position="337"/>
        <end position="356"/>
    </location>
</feature>
<evidence type="ECO:0000259" key="8">
    <source>
        <dbReference type="Pfam" id="PF01699"/>
    </source>
</evidence>
<feature type="transmembrane region" description="Helical" evidence="7">
    <location>
        <begin position="26"/>
        <end position="44"/>
    </location>
</feature>
<dbReference type="Proteomes" id="UP000572268">
    <property type="component" value="Unassembled WGS sequence"/>
</dbReference>
<dbReference type="InterPro" id="IPR044880">
    <property type="entry name" value="NCX_ion-bd_dom_sf"/>
</dbReference>
<name>A0A7J6M4T5_PEROL</name>
<evidence type="ECO:0000256" key="6">
    <source>
        <dbReference type="ARBA" id="ARBA00023136"/>
    </source>
</evidence>
<feature type="domain" description="Sodium/calcium exchanger membrane region" evidence="8">
    <location>
        <begin position="30"/>
        <end position="179"/>
    </location>
</feature>
<feature type="transmembrane region" description="Helical" evidence="7">
    <location>
        <begin position="376"/>
        <end position="399"/>
    </location>
</feature>
<dbReference type="EMBL" id="JABANN010000214">
    <property type="protein sequence ID" value="KAF4666071.1"/>
    <property type="molecule type" value="Genomic_DNA"/>
</dbReference>
<accession>A0A7J6M4T5</accession>
<evidence type="ECO:0000256" key="7">
    <source>
        <dbReference type="SAM" id="Phobius"/>
    </source>
</evidence>
<keyword evidence="5 7" id="KW-1133">Transmembrane helix</keyword>
<organism evidence="9 10">
    <name type="scientific">Perkinsus olseni</name>
    <name type="common">Perkinsus atlanticus</name>
    <dbReference type="NCBI Taxonomy" id="32597"/>
    <lineage>
        <taxon>Eukaryota</taxon>
        <taxon>Sar</taxon>
        <taxon>Alveolata</taxon>
        <taxon>Perkinsozoa</taxon>
        <taxon>Perkinsea</taxon>
        <taxon>Perkinsida</taxon>
        <taxon>Perkinsidae</taxon>
        <taxon>Perkinsus</taxon>
    </lineage>
</organism>
<evidence type="ECO:0000256" key="2">
    <source>
        <dbReference type="ARBA" id="ARBA00005364"/>
    </source>
</evidence>
<feature type="transmembrane region" description="Helical" evidence="7">
    <location>
        <begin position="447"/>
        <end position="468"/>
    </location>
</feature>
<feature type="domain" description="Sodium/calcium exchanger membrane region" evidence="8">
    <location>
        <begin position="301"/>
        <end position="426"/>
    </location>
</feature>
<comment type="caution">
    <text evidence="9">The sequence shown here is derived from an EMBL/GenBank/DDBJ whole genome shotgun (WGS) entry which is preliminary data.</text>
</comment>
<dbReference type="AlphaFoldDB" id="A0A7J6M4T5"/>
<dbReference type="InterPro" id="IPR004481">
    <property type="entry name" value="K/Na/Ca-exchanger"/>
</dbReference>
<keyword evidence="3" id="KW-0813">Transport</keyword>
<evidence type="ECO:0000256" key="3">
    <source>
        <dbReference type="ARBA" id="ARBA00022449"/>
    </source>
</evidence>
<evidence type="ECO:0000313" key="9">
    <source>
        <dbReference type="EMBL" id="KAF4666071.1"/>
    </source>
</evidence>
<reference evidence="9 10" key="1">
    <citation type="submission" date="2020-04" db="EMBL/GenBank/DDBJ databases">
        <title>Perkinsus olseni comparative genomics.</title>
        <authorList>
            <person name="Bogema D.R."/>
        </authorList>
    </citation>
    <scope>NUCLEOTIDE SEQUENCE [LARGE SCALE GENOMIC DNA]</scope>
    <source>
        <strain evidence="9">ATCC PRA-31</strain>
    </source>
</reference>
<protein>
    <recommendedName>
        <fullName evidence="8">Sodium/calcium exchanger membrane region domain-containing protein</fullName>
    </recommendedName>
</protein>
<proteinExistence type="inferred from homology"/>
<dbReference type="GO" id="GO:0008273">
    <property type="term" value="F:calcium, potassium:sodium antiporter activity"/>
    <property type="evidence" value="ECO:0007669"/>
    <property type="project" value="TreeGrafter"/>
</dbReference>
<comment type="subcellular location">
    <subcellularLocation>
        <location evidence="1">Membrane</location>
        <topology evidence="1">Multi-pass membrane protein</topology>
    </subcellularLocation>
</comment>
<dbReference type="GO" id="GO:0005886">
    <property type="term" value="C:plasma membrane"/>
    <property type="evidence" value="ECO:0007669"/>
    <property type="project" value="TreeGrafter"/>
</dbReference>
<feature type="transmembrane region" description="Helical" evidence="7">
    <location>
        <begin position="162"/>
        <end position="182"/>
    </location>
</feature>
<gene>
    <name evidence="9" type="ORF">FOL46_003277</name>
</gene>
<evidence type="ECO:0000313" key="10">
    <source>
        <dbReference type="Proteomes" id="UP000572268"/>
    </source>
</evidence>
<dbReference type="Pfam" id="PF01699">
    <property type="entry name" value="Na_Ca_ex"/>
    <property type="match status" value="2"/>
</dbReference>
<dbReference type="PANTHER" id="PTHR10846:SF8">
    <property type="entry name" value="INNER MEMBRANE PROTEIN YRBG"/>
    <property type="match status" value="1"/>
</dbReference>
<feature type="transmembrane region" description="Helical" evidence="7">
    <location>
        <begin position="405"/>
        <end position="427"/>
    </location>
</feature>
<dbReference type="GO" id="GO:0005262">
    <property type="term" value="F:calcium channel activity"/>
    <property type="evidence" value="ECO:0007669"/>
    <property type="project" value="TreeGrafter"/>
</dbReference>
<keyword evidence="6 7" id="KW-0472">Membrane</keyword>
<dbReference type="PANTHER" id="PTHR10846">
    <property type="entry name" value="SODIUM/POTASSIUM/CALCIUM EXCHANGER"/>
    <property type="match status" value="1"/>
</dbReference>
<feature type="transmembrane region" description="Helical" evidence="7">
    <location>
        <begin position="101"/>
        <end position="126"/>
    </location>
</feature>
<evidence type="ECO:0000256" key="5">
    <source>
        <dbReference type="ARBA" id="ARBA00022989"/>
    </source>
</evidence>
<sequence>MSESCTLSNFGESLCLDSLGSLAVEVPVEVALLLLAFATLALAADHLCDSMETLCDHWGLPEEIGGATFMAFGGAVPEITVNSMATMKAIVRGNQESDAALGIGAILGSGLLAFLTVPALCSIASVNKVPLLLKRRPLTRDVLFYGASVLVLLHALRTSISAAHGVLLLVVYGVYVTVLCYGDQVRSWYSQWRLTHRAGVAAALEPSNTSDGTAEFQSFREFRRKASDQKSSVFRDKYDEELALPLIETGSTPSPADSTRSSSLLQSIQTDLVAVLWPLKRVIDLTCPDCRIYQPRENLYPVTFLASFAWVSLASFVVGCVVDRWVSLLQNPSSSGFFGLALVALGAEVPDAINALTATYRGYGSMAAASCLGSQIINICVGLGLPWTLTLFASGVVPVSSGSAVFLKTVACINAAVATVLACWLVWQGRAPEASQYCIIDRARGMAALQCYLAVILLLGVLTFAGTFKG</sequence>
<keyword evidence="4 7" id="KW-0812">Transmembrane</keyword>
<comment type="similarity">
    <text evidence="2">Belongs to the Ca(2+):cation antiporter (CaCA) (TC 2.A.19) family. SLC24A subfamily.</text>
</comment>
<dbReference type="GO" id="GO:0006874">
    <property type="term" value="P:intracellular calcium ion homeostasis"/>
    <property type="evidence" value="ECO:0007669"/>
    <property type="project" value="TreeGrafter"/>
</dbReference>
<keyword evidence="3" id="KW-0050">Antiport</keyword>
<dbReference type="InterPro" id="IPR004837">
    <property type="entry name" value="NaCa_Exmemb"/>
</dbReference>
<dbReference type="Gene3D" id="1.20.1420.30">
    <property type="entry name" value="NCX, central ion-binding region"/>
    <property type="match status" value="2"/>
</dbReference>
<feature type="transmembrane region" description="Helical" evidence="7">
    <location>
        <begin position="299"/>
        <end position="317"/>
    </location>
</feature>